<gene>
    <name evidence="1" type="ORF">SAMN06297358_0169</name>
</gene>
<accession>A0A285ZP92</accession>
<proteinExistence type="predicted"/>
<dbReference type="EMBL" id="OCMT01000001">
    <property type="protein sequence ID" value="SOD11475.1"/>
    <property type="molecule type" value="Genomic_DNA"/>
</dbReference>
<sequence length="80" mass="8767">MRDKFGPPTYTLTNQEIGNDKTKIAQFLKGKTGIYTVINQYPGTAGYSGHIDFIINGACINGSNAFPKGGVEKIEIWELN</sequence>
<reference evidence="2" key="1">
    <citation type="submission" date="2017-09" db="EMBL/GenBank/DDBJ databases">
        <authorList>
            <person name="Varghese N."/>
            <person name="Submissions S."/>
        </authorList>
    </citation>
    <scope>NUCLEOTIDE SEQUENCE [LARGE SCALE GENOMIC DNA]</scope>
    <source>
        <strain evidence="2">CGMCC 1.12803</strain>
    </source>
</reference>
<dbReference type="Proteomes" id="UP000219281">
    <property type="component" value="Unassembled WGS sequence"/>
</dbReference>
<evidence type="ECO:0008006" key="3">
    <source>
        <dbReference type="Google" id="ProtNLM"/>
    </source>
</evidence>
<organism evidence="1 2">
    <name type="scientific">Pedobacter xixiisoli</name>
    <dbReference type="NCBI Taxonomy" id="1476464"/>
    <lineage>
        <taxon>Bacteria</taxon>
        <taxon>Pseudomonadati</taxon>
        <taxon>Bacteroidota</taxon>
        <taxon>Sphingobacteriia</taxon>
        <taxon>Sphingobacteriales</taxon>
        <taxon>Sphingobacteriaceae</taxon>
        <taxon>Pedobacter</taxon>
    </lineage>
</organism>
<dbReference type="AlphaFoldDB" id="A0A285ZP92"/>
<evidence type="ECO:0000313" key="1">
    <source>
        <dbReference type="EMBL" id="SOD11475.1"/>
    </source>
</evidence>
<protein>
    <recommendedName>
        <fullName evidence="3">Type VI secretion system (T6SS), amidase effector protein 4</fullName>
    </recommendedName>
</protein>
<evidence type="ECO:0000313" key="2">
    <source>
        <dbReference type="Proteomes" id="UP000219281"/>
    </source>
</evidence>
<keyword evidence="2" id="KW-1185">Reference proteome</keyword>
<name>A0A285ZP92_9SPHI</name>